<reference evidence="2 3" key="1">
    <citation type="submission" date="2013-05" db="EMBL/GenBank/DDBJ databases">
        <title>Drechslerella stenobrocha genome reveals carnivorous origination and mechanical trapping mechanism of predatory fungi.</title>
        <authorList>
            <person name="Liu X."/>
            <person name="Zhang W."/>
            <person name="Liu K."/>
        </authorList>
    </citation>
    <scope>NUCLEOTIDE SEQUENCE [LARGE SCALE GENOMIC DNA]</scope>
    <source>
        <strain evidence="2 3">248</strain>
    </source>
</reference>
<accession>W7I5E3</accession>
<protein>
    <recommendedName>
        <fullName evidence="1">NADPH-dependent FMN reductase-like domain-containing protein</fullName>
    </recommendedName>
</protein>
<gene>
    <name evidence="2" type="ORF">DRE_01307</name>
</gene>
<dbReference type="GO" id="GO:0016491">
    <property type="term" value="F:oxidoreductase activity"/>
    <property type="evidence" value="ECO:0007669"/>
    <property type="project" value="InterPro"/>
</dbReference>
<dbReference type="InterPro" id="IPR050712">
    <property type="entry name" value="NAD(P)H-dep_reductase"/>
</dbReference>
<proteinExistence type="predicted"/>
<name>W7I5E3_9PEZI</name>
<feature type="domain" description="NADPH-dependent FMN reductase-like" evidence="1">
    <location>
        <begin position="11"/>
        <end position="153"/>
    </location>
</feature>
<dbReference type="PANTHER" id="PTHR30543">
    <property type="entry name" value="CHROMATE REDUCTASE"/>
    <property type="match status" value="1"/>
</dbReference>
<dbReference type="GO" id="GO:0005829">
    <property type="term" value="C:cytosol"/>
    <property type="evidence" value="ECO:0007669"/>
    <property type="project" value="TreeGrafter"/>
</dbReference>
<dbReference type="EMBL" id="KI966448">
    <property type="protein sequence ID" value="EWC43955.1"/>
    <property type="molecule type" value="Genomic_DNA"/>
</dbReference>
<dbReference type="InterPro" id="IPR005025">
    <property type="entry name" value="FMN_Rdtase-like_dom"/>
</dbReference>
<dbReference type="HOGENOM" id="CLU_055322_2_0_1"/>
<evidence type="ECO:0000313" key="3">
    <source>
        <dbReference type="Proteomes" id="UP000024837"/>
    </source>
</evidence>
<dbReference type="AlphaFoldDB" id="W7I5E3"/>
<dbReference type="Pfam" id="PF03358">
    <property type="entry name" value="FMN_red"/>
    <property type="match status" value="1"/>
</dbReference>
<organism evidence="2 3">
    <name type="scientific">Drechslerella stenobrocha 248</name>
    <dbReference type="NCBI Taxonomy" id="1043628"/>
    <lineage>
        <taxon>Eukaryota</taxon>
        <taxon>Fungi</taxon>
        <taxon>Dikarya</taxon>
        <taxon>Ascomycota</taxon>
        <taxon>Pezizomycotina</taxon>
        <taxon>Orbiliomycetes</taxon>
        <taxon>Orbiliales</taxon>
        <taxon>Orbiliaceae</taxon>
        <taxon>Drechslerella</taxon>
    </lineage>
</organism>
<dbReference type="PANTHER" id="PTHR30543:SF21">
    <property type="entry name" value="NAD(P)H-DEPENDENT FMN REDUCTASE LOT6"/>
    <property type="match status" value="1"/>
</dbReference>
<dbReference type="Proteomes" id="UP000024837">
    <property type="component" value="Unassembled WGS sequence"/>
</dbReference>
<dbReference type="SUPFAM" id="SSF52218">
    <property type="entry name" value="Flavoproteins"/>
    <property type="match status" value="1"/>
</dbReference>
<evidence type="ECO:0000313" key="2">
    <source>
        <dbReference type="EMBL" id="EWC43955.1"/>
    </source>
</evidence>
<dbReference type="Gene3D" id="3.40.50.360">
    <property type="match status" value="1"/>
</dbReference>
<dbReference type="OrthoDB" id="68575at2759"/>
<sequence>MAAGMSTPASVAVIIPTVRPGRNGPKVAKLVIETIQKALPKGVTLKIIDLAEWKLPVFEGAEVPFTITNSELYSSDISRRWSREISGHQGYIFLVPEYNGSYAGSLKNAVDYLYNEWSKKAAMIVNYGAQPAEALKGGNHFTGVLSQLQMKVPSVLPKVSVSTLDREKTAAGEDLVFYKEEIKSQVQDEIALAWQSMLRSLQLSSVSPASA</sequence>
<dbReference type="InterPro" id="IPR029039">
    <property type="entry name" value="Flavoprotein-like_sf"/>
</dbReference>
<keyword evidence="3" id="KW-1185">Reference proteome</keyword>
<dbReference type="GO" id="GO:0010181">
    <property type="term" value="F:FMN binding"/>
    <property type="evidence" value="ECO:0007669"/>
    <property type="project" value="TreeGrafter"/>
</dbReference>
<evidence type="ECO:0000259" key="1">
    <source>
        <dbReference type="Pfam" id="PF03358"/>
    </source>
</evidence>